<dbReference type="GO" id="GO:0046540">
    <property type="term" value="C:U4/U6 x U5 tri-snRNP complex"/>
    <property type="evidence" value="ECO:0007669"/>
    <property type="project" value="InterPro"/>
</dbReference>
<dbReference type="PANTHER" id="PTHR13904">
    <property type="entry name" value="PRE-MRNA SPLICING FACTOR PRP31"/>
    <property type="match status" value="1"/>
</dbReference>
<accession>A0A8J2NUJ7</accession>
<keyword evidence="3" id="KW-1185">Reference proteome</keyword>
<dbReference type="Pfam" id="PF01798">
    <property type="entry name" value="Nop"/>
    <property type="match status" value="1"/>
</dbReference>
<organism evidence="2 3">
    <name type="scientific">Allacma fusca</name>
    <dbReference type="NCBI Taxonomy" id="39272"/>
    <lineage>
        <taxon>Eukaryota</taxon>
        <taxon>Metazoa</taxon>
        <taxon>Ecdysozoa</taxon>
        <taxon>Arthropoda</taxon>
        <taxon>Hexapoda</taxon>
        <taxon>Collembola</taxon>
        <taxon>Symphypleona</taxon>
        <taxon>Sminthuridae</taxon>
        <taxon>Allacma</taxon>
    </lineage>
</organism>
<dbReference type="FunFam" id="1.10.287.4070:FF:000003">
    <property type="entry name" value="U4/U6 small nuclear ribonucleoprotein PRP31"/>
    <property type="match status" value="1"/>
</dbReference>
<dbReference type="GO" id="GO:0000244">
    <property type="term" value="P:spliceosomal tri-snRNP complex assembly"/>
    <property type="evidence" value="ECO:0007669"/>
    <property type="project" value="InterPro"/>
</dbReference>
<dbReference type="InterPro" id="IPR002687">
    <property type="entry name" value="Nop_dom"/>
</dbReference>
<gene>
    <name evidence="2" type="ORF">AFUS01_LOCUS15685</name>
</gene>
<dbReference type="AlphaFoldDB" id="A0A8J2NUJ7"/>
<reference evidence="2" key="1">
    <citation type="submission" date="2021-06" db="EMBL/GenBank/DDBJ databases">
        <authorList>
            <person name="Hodson N. C."/>
            <person name="Mongue J. A."/>
            <person name="Jaron S. K."/>
        </authorList>
    </citation>
    <scope>NUCLEOTIDE SEQUENCE</scope>
</reference>
<evidence type="ECO:0000259" key="1">
    <source>
        <dbReference type="PROSITE" id="PS51358"/>
    </source>
</evidence>
<proteinExistence type="predicted"/>
<feature type="domain" description="Nop" evidence="1">
    <location>
        <begin position="206"/>
        <end position="276"/>
    </location>
</feature>
<dbReference type="PANTHER" id="PTHR13904:SF0">
    <property type="entry name" value="U4_U6 SMALL NUCLEAR RIBONUCLEOPROTEIN PRP31"/>
    <property type="match status" value="1"/>
</dbReference>
<evidence type="ECO:0000313" key="3">
    <source>
        <dbReference type="Proteomes" id="UP000708208"/>
    </source>
</evidence>
<dbReference type="InterPro" id="IPR012976">
    <property type="entry name" value="NOSIC"/>
</dbReference>
<dbReference type="Proteomes" id="UP000708208">
    <property type="component" value="Unassembled WGS sequence"/>
</dbReference>
<protein>
    <recommendedName>
        <fullName evidence="1">Nop domain-containing protein</fullName>
    </recommendedName>
</protein>
<name>A0A8J2NUJ7_9HEXA</name>
<sequence length="276" mass="30565">MEDGDEGDYYDAAAIAGPEAHDAMEVDSMQVKDPKLLSVHEICQLRDSDRFKQVVTSLEEYSARQRTGDELSGPVEADPEYQLIVNANSLAVELDNEINTVHKFTRDKYNKRFPELESLVVSPLEYLKTVKELGNNLDRAKNNQVLTSFLTQATIMVVSVTASTTQGQMLSEEELNLIYEACDMAMELNEFKFKIYEYVESRMTFIAPNLSAIVGAETAAKLMGIAGGLTKLSKMPACNILVLGSQKKVLGGFSQVASLPHTGYIYYATLVQDQPP</sequence>
<evidence type="ECO:0000313" key="2">
    <source>
        <dbReference type="EMBL" id="CAG7726798.1"/>
    </source>
</evidence>
<comment type="caution">
    <text evidence="2">The sequence shown here is derived from an EMBL/GenBank/DDBJ whole genome shotgun (WGS) entry which is preliminary data.</text>
</comment>
<dbReference type="OrthoDB" id="4771285at2759"/>
<dbReference type="InterPro" id="IPR027105">
    <property type="entry name" value="Prp31"/>
</dbReference>
<feature type="non-terminal residue" evidence="2">
    <location>
        <position position="1"/>
    </location>
</feature>
<dbReference type="PROSITE" id="PS51358">
    <property type="entry name" value="NOP"/>
    <property type="match status" value="1"/>
</dbReference>
<dbReference type="SMART" id="SM00931">
    <property type="entry name" value="NOSIC"/>
    <property type="match status" value="1"/>
</dbReference>
<dbReference type="EMBL" id="CAJVCH010140173">
    <property type="protein sequence ID" value="CAG7726798.1"/>
    <property type="molecule type" value="Genomic_DNA"/>
</dbReference>
<dbReference type="GO" id="GO:0071011">
    <property type="term" value="C:precatalytic spliceosome"/>
    <property type="evidence" value="ECO:0007669"/>
    <property type="project" value="TreeGrafter"/>
</dbReference>
<dbReference type="GO" id="GO:0005687">
    <property type="term" value="C:U4 snRNP"/>
    <property type="evidence" value="ECO:0007669"/>
    <property type="project" value="TreeGrafter"/>
</dbReference>